<comment type="caution">
    <text evidence="2">The sequence shown here is derived from an EMBL/GenBank/DDBJ whole genome shotgun (WGS) entry which is preliminary data.</text>
</comment>
<dbReference type="AlphaFoldDB" id="A0A7J8IMX5"/>
<dbReference type="EMBL" id="JACASE010000003">
    <property type="protein sequence ID" value="KAF6485641.1"/>
    <property type="molecule type" value="Genomic_DNA"/>
</dbReference>
<evidence type="ECO:0000313" key="3">
    <source>
        <dbReference type="Proteomes" id="UP000593571"/>
    </source>
</evidence>
<name>A0A7J8IMX5_ROUAE</name>
<keyword evidence="3" id="KW-1185">Reference proteome</keyword>
<protein>
    <submittedName>
        <fullName evidence="2">Uncharacterized protein</fullName>
    </submittedName>
</protein>
<evidence type="ECO:0000256" key="1">
    <source>
        <dbReference type="SAM" id="MobiDB-lite"/>
    </source>
</evidence>
<proteinExistence type="predicted"/>
<gene>
    <name evidence="2" type="ORF">HJG63_010776</name>
</gene>
<feature type="region of interest" description="Disordered" evidence="1">
    <location>
        <begin position="53"/>
        <end position="79"/>
    </location>
</feature>
<feature type="compositionally biased region" description="Basic and acidic residues" evidence="1">
    <location>
        <begin position="162"/>
        <end position="171"/>
    </location>
</feature>
<evidence type="ECO:0000313" key="2">
    <source>
        <dbReference type="EMBL" id="KAF6485641.1"/>
    </source>
</evidence>
<sequence length="171" mass="19132">MPKGTELESGGGSGSRLSAARILALQHQAPHCRTLIFAVRISLARCFEGPRYTRSSEDRTQNCLGNRKHGSRNRESGIGGEIEAEIETQRASGQQSLIWASLRPSSPSHDATWKPWQSARRWRGSGRRARWWARMAVLLETALREPSAASRFWSRPRGRPRRSAEASAGER</sequence>
<reference evidence="2 3" key="1">
    <citation type="journal article" date="2020" name="Nature">
        <title>Six reference-quality genomes reveal evolution of bat adaptations.</title>
        <authorList>
            <person name="Jebb D."/>
            <person name="Huang Z."/>
            <person name="Pippel M."/>
            <person name="Hughes G.M."/>
            <person name="Lavrichenko K."/>
            <person name="Devanna P."/>
            <person name="Winkler S."/>
            <person name="Jermiin L.S."/>
            <person name="Skirmuntt E.C."/>
            <person name="Katzourakis A."/>
            <person name="Burkitt-Gray L."/>
            <person name="Ray D.A."/>
            <person name="Sullivan K.A.M."/>
            <person name="Roscito J.G."/>
            <person name="Kirilenko B.M."/>
            <person name="Davalos L.M."/>
            <person name="Corthals A.P."/>
            <person name="Power M.L."/>
            <person name="Jones G."/>
            <person name="Ransome R.D."/>
            <person name="Dechmann D.K.N."/>
            <person name="Locatelli A.G."/>
            <person name="Puechmaille S.J."/>
            <person name="Fedrigo O."/>
            <person name="Jarvis E.D."/>
            <person name="Hiller M."/>
            <person name="Vernes S.C."/>
            <person name="Myers E.W."/>
            <person name="Teeling E.C."/>
        </authorList>
    </citation>
    <scope>NUCLEOTIDE SEQUENCE [LARGE SCALE GENOMIC DNA]</scope>
    <source>
        <strain evidence="2">MRouAeg1</strain>
        <tissue evidence="2">Muscle</tissue>
    </source>
</reference>
<dbReference type="Proteomes" id="UP000593571">
    <property type="component" value="Unassembled WGS sequence"/>
</dbReference>
<organism evidence="2 3">
    <name type="scientific">Rousettus aegyptiacus</name>
    <name type="common">Egyptian fruit bat</name>
    <name type="synonym">Pteropus aegyptiacus</name>
    <dbReference type="NCBI Taxonomy" id="9407"/>
    <lineage>
        <taxon>Eukaryota</taxon>
        <taxon>Metazoa</taxon>
        <taxon>Chordata</taxon>
        <taxon>Craniata</taxon>
        <taxon>Vertebrata</taxon>
        <taxon>Euteleostomi</taxon>
        <taxon>Mammalia</taxon>
        <taxon>Eutheria</taxon>
        <taxon>Laurasiatheria</taxon>
        <taxon>Chiroptera</taxon>
        <taxon>Yinpterochiroptera</taxon>
        <taxon>Pteropodoidea</taxon>
        <taxon>Pteropodidae</taxon>
        <taxon>Rousettinae</taxon>
        <taxon>Rousettus</taxon>
    </lineage>
</organism>
<accession>A0A7J8IMX5</accession>
<feature type="region of interest" description="Disordered" evidence="1">
    <location>
        <begin position="147"/>
        <end position="171"/>
    </location>
</feature>